<feature type="chain" id="PRO_5044287832" evidence="5">
    <location>
        <begin position="26"/>
        <end position="531"/>
    </location>
</feature>
<dbReference type="CDD" id="cd08502">
    <property type="entry name" value="PBP2_NikA_DppA_OppA_like_16"/>
    <property type="match status" value="1"/>
</dbReference>
<evidence type="ECO:0000256" key="5">
    <source>
        <dbReference type="SAM" id="SignalP"/>
    </source>
</evidence>
<dbReference type="AlphaFoldDB" id="A0AB39HLW5"/>
<name>A0AB39HLW5_9BACI</name>
<feature type="domain" description="Solute-binding protein family 5" evidence="6">
    <location>
        <begin position="92"/>
        <end position="445"/>
    </location>
</feature>
<sequence>MRNKIIGLLFLVMSVLLIVACSSKSNDDSKADDSSEGGETETGTETGGELKIAVSAQPPSLDAHISSSSASLDIGRMIFETLMTLNEDHQSVPMLAESIEESEDGKTYTFKLREGIKFHNGEEMIAEDVEASMNRWLENSPRALLLLDHANFEAKDKYVVELTLEKRVSDVLDIMAGQGQFAAIMPKEQIDTATPEGVSEIIGTGPFKYEDWRQDQYVHLVKFDDYQSRDEEPSGYAGRKEALVDDLYYYFVPDSSTRVAGLQTGEYDIAEQIPQDSYERLEEMDGVQTHVYYFGTLNMFYNKKEGIMSDPKMRQAVNIALNMDEIMLASYANENLFKVDHNYMNPDSVGWASDAGKDFYNQNDIEKAKELLAESGYNGEKVRLLTTRDYDDYYSAAVVVQEQLEQIGMNVDLEVFDLATLYDNRAEPDRWEMFFGGVGYNTSPSQLLAINPTYPGWTEDPRITELLAEMGASTSQEEAKQHWDELHEFLWAEYLPASILGHYTNIIAVSDKVENLTIFQATVPWNTRKAK</sequence>
<dbReference type="GO" id="GO:1904680">
    <property type="term" value="F:peptide transmembrane transporter activity"/>
    <property type="evidence" value="ECO:0007669"/>
    <property type="project" value="TreeGrafter"/>
</dbReference>
<dbReference type="GO" id="GO:0042597">
    <property type="term" value="C:periplasmic space"/>
    <property type="evidence" value="ECO:0007669"/>
    <property type="project" value="UniProtKB-ARBA"/>
</dbReference>
<keyword evidence="3 5" id="KW-0732">Signal</keyword>
<evidence type="ECO:0000256" key="4">
    <source>
        <dbReference type="SAM" id="MobiDB-lite"/>
    </source>
</evidence>
<evidence type="ECO:0000256" key="3">
    <source>
        <dbReference type="ARBA" id="ARBA00022729"/>
    </source>
</evidence>
<proteinExistence type="inferred from homology"/>
<dbReference type="GO" id="GO:0043190">
    <property type="term" value="C:ATP-binding cassette (ABC) transporter complex"/>
    <property type="evidence" value="ECO:0007669"/>
    <property type="project" value="InterPro"/>
</dbReference>
<protein>
    <submittedName>
        <fullName evidence="7">ABC transporter substrate-binding protein</fullName>
    </submittedName>
</protein>
<dbReference type="Gene3D" id="3.90.76.10">
    <property type="entry name" value="Dipeptide-binding Protein, Domain 1"/>
    <property type="match status" value="1"/>
</dbReference>
<dbReference type="InterPro" id="IPR030678">
    <property type="entry name" value="Peptide/Ni-bd"/>
</dbReference>
<dbReference type="EMBL" id="CP162599">
    <property type="protein sequence ID" value="XDK33159.1"/>
    <property type="molecule type" value="Genomic_DNA"/>
</dbReference>
<dbReference type="SUPFAM" id="SSF53850">
    <property type="entry name" value="Periplasmic binding protein-like II"/>
    <property type="match status" value="1"/>
</dbReference>
<dbReference type="PIRSF" id="PIRSF002741">
    <property type="entry name" value="MppA"/>
    <property type="match status" value="1"/>
</dbReference>
<dbReference type="Pfam" id="PF00496">
    <property type="entry name" value="SBP_bac_5"/>
    <property type="match status" value="1"/>
</dbReference>
<dbReference type="InterPro" id="IPR039424">
    <property type="entry name" value="SBP_5"/>
</dbReference>
<dbReference type="RefSeq" id="WP_368653842.1">
    <property type="nucleotide sequence ID" value="NZ_CP162599.1"/>
</dbReference>
<dbReference type="InterPro" id="IPR023765">
    <property type="entry name" value="SBP_5_CS"/>
</dbReference>
<dbReference type="PROSITE" id="PS01040">
    <property type="entry name" value="SBP_BACTERIAL_5"/>
    <property type="match status" value="1"/>
</dbReference>
<comment type="subcellular location">
    <subcellularLocation>
        <location evidence="1">Cell membrane</location>
        <topology evidence="1">Lipid-anchor</topology>
    </subcellularLocation>
</comment>
<dbReference type="InterPro" id="IPR000914">
    <property type="entry name" value="SBP_5_dom"/>
</dbReference>
<feature type="signal peptide" evidence="5">
    <location>
        <begin position="1"/>
        <end position="25"/>
    </location>
</feature>
<dbReference type="Gene3D" id="3.10.105.10">
    <property type="entry name" value="Dipeptide-binding Protein, Domain 3"/>
    <property type="match status" value="1"/>
</dbReference>
<feature type="region of interest" description="Disordered" evidence="4">
    <location>
        <begin position="25"/>
        <end position="49"/>
    </location>
</feature>
<accession>A0AB39HLW5</accession>
<evidence type="ECO:0000256" key="1">
    <source>
        <dbReference type="ARBA" id="ARBA00004193"/>
    </source>
</evidence>
<gene>
    <name evidence="7" type="ORF">AB4Y30_01980</name>
</gene>
<dbReference type="GO" id="GO:0015833">
    <property type="term" value="P:peptide transport"/>
    <property type="evidence" value="ECO:0007669"/>
    <property type="project" value="TreeGrafter"/>
</dbReference>
<dbReference type="PROSITE" id="PS51257">
    <property type="entry name" value="PROKAR_LIPOPROTEIN"/>
    <property type="match status" value="1"/>
</dbReference>
<reference evidence="7" key="1">
    <citation type="submission" date="2024-07" db="EMBL/GenBank/DDBJ databases">
        <title>Halotolerant mesophilic bacterium Ornithinibacillus sp. 4-3, sp. nov., isolated from soil.</title>
        <authorList>
            <person name="Sidarenka A.V."/>
            <person name="Guliayeva D.E."/>
            <person name="Leanovich S.I."/>
            <person name="Hileuskaya K.S."/>
            <person name="Akhremchuk A.E."/>
            <person name="Sikolenko M.A."/>
            <person name="Valentovich L.N."/>
        </authorList>
    </citation>
    <scope>NUCLEOTIDE SEQUENCE</scope>
    <source>
        <strain evidence="7">4-3</strain>
    </source>
</reference>
<evidence type="ECO:0000313" key="7">
    <source>
        <dbReference type="EMBL" id="XDK33159.1"/>
    </source>
</evidence>
<evidence type="ECO:0000259" key="6">
    <source>
        <dbReference type="Pfam" id="PF00496"/>
    </source>
</evidence>
<dbReference type="PANTHER" id="PTHR30290:SF38">
    <property type="entry name" value="D,D-DIPEPTIDE-BINDING PERIPLASMIC PROTEIN DDPA-RELATED"/>
    <property type="match status" value="1"/>
</dbReference>
<dbReference type="Gene3D" id="3.40.190.10">
    <property type="entry name" value="Periplasmic binding protein-like II"/>
    <property type="match status" value="1"/>
</dbReference>
<evidence type="ECO:0000256" key="2">
    <source>
        <dbReference type="ARBA" id="ARBA00005695"/>
    </source>
</evidence>
<organism evidence="7">
    <name type="scientific">Ornithinibacillus sp. 4-3</name>
    <dbReference type="NCBI Taxonomy" id="3231488"/>
    <lineage>
        <taxon>Bacteria</taxon>
        <taxon>Bacillati</taxon>
        <taxon>Bacillota</taxon>
        <taxon>Bacilli</taxon>
        <taxon>Bacillales</taxon>
        <taxon>Bacillaceae</taxon>
        <taxon>Ornithinibacillus</taxon>
    </lineage>
</organism>
<dbReference type="PANTHER" id="PTHR30290">
    <property type="entry name" value="PERIPLASMIC BINDING COMPONENT OF ABC TRANSPORTER"/>
    <property type="match status" value="1"/>
</dbReference>
<comment type="similarity">
    <text evidence="2">Belongs to the bacterial solute-binding protein 5 family.</text>
</comment>